<comment type="function">
    <text evidence="10">Involved in 1,2-propanediol (1,2-PD) degradation by catalyzing the conversion of propanoyl-CoA to propanoyl-phosphate.</text>
</comment>
<gene>
    <name evidence="11" type="ORF">EDD60_10273</name>
</gene>
<name>A0A4R3Z9M7_9FIRM</name>
<dbReference type="PANTHER" id="PTHR39453:SF1">
    <property type="entry name" value="PHOSPHATE PROPANOYLTRANSFERASE"/>
    <property type="match status" value="1"/>
</dbReference>
<evidence type="ECO:0000256" key="2">
    <source>
        <dbReference type="ARBA" id="ARBA00007342"/>
    </source>
</evidence>
<dbReference type="UniPathway" id="UPA00621"/>
<comment type="cofactor">
    <cofactor evidence="1">
        <name>Zn(2+)</name>
        <dbReference type="ChEBI" id="CHEBI:29105"/>
    </cofactor>
</comment>
<keyword evidence="8 10" id="KW-0012">Acyltransferase</keyword>
<keyword evidence="5 10" id="KW-0808">Transferase</keyword>
<dbReference type="PANTHER" id="PTHR39453">
    <property type="entry name" value="PHOSPHATE PROPANOYLTRANSFERASE"/>
    <property type="match status" value="1"/>
</dbReference>
<dbReference type="InterPro" id="IPR008300">
    <property type="entry name" value="PTAC"/>
</dbReference>
<comment type="similarity">
    <text evidence="2 10">Belongs to the PduL family.</text>
</comment>
<evidence type="ECO:0000256" key="4">
    <source>
        <dbReference type="ARBA" id="ARBA00020837"/>
    </source>
</evidence>
<evidence type="ECO:0000256" key="7">
    <source>
        <dbReference type="ARBA" id="ARBA00022833"/>
    </source>
</evidence>
<evidence type="ECO:0000256" key="8">
    <source>
        <dbReference type="ARBA" id="ARBA00023315"/>
    </source>
</evidence>
<evidence type="ECO:0000256" key="9">
    <source>
        <dbReference type="ARBA" id="ARBA00047589"/>
    </source>
</evidence>
<dbReference type="EMBL" id="SMCQ01000002">
    <property type="protein sequence ID" value="TCW02110.1"/>
    <property type="molecule type" value="Genomic_DNA"/>
</dbReference>
<dbReference type="Pfam" id="PF06130">
    <property type="entry name" value="PTAC"/>
    <property type="match status" value="1"/>
</dbReference>
<evidence type="ECO:0000256" key="3">
    <source>
        <dbReference type="ARBA" id="ARBA00012206"/>
    </source>
</evidence>
<accession>A0A4R3Z9M7</accession>
<evidence type="ECO:0000256" key="1">
    <source>
        <dbReference type="ARBA" id="ARBA00001947"/>
    </source>
</evidence>
<evidence type="ECO:0000313" key="12">
    <source>
        <dbReference type="Proteomes" id="UP000295515"/>
    </source>
</evidence>
<dbReference type="GO" id="GO:0016747">
    <property type="term" value="F:acyltransferase activity, transferring groups other than amino-acyl groups"/>
    <property type="evidence" value="ECO:0007669"/>
    <property type="project" value="InterPro"/>
</dbReference>
<dbReference type="GO" id="GO:0046872">
    <property type="term" value="F:metal ion binding"/>
    <property type="evidence" value="ECO:0007669"/>
    <property type="project" value="UniProtKB-KW"/>
</dbReference>
<comment type="catalytic activity">
    <reaction evidence="9 10">
        <text>propanoyl-CoA + phosphate = propanoyl phosphate + CoA</text>
        <dbReference type="Rhea" id="RHEA:28046"/>
        <dbReference type="ChEBI" id="CHEBI:43474"/>
        <dbReference type="ChEBI" id="CHEBI:57287"/>
        <dbReference type="ChEBI" id="CHEBI:57392"/>
        <dbReference type="ChEBI" id="CHEBI:58933"/>
        <dbReference type="EC" id="2.3.1.222"/>
    </reaction>
</comment>
<evidence type="ECO:0000256" key="10">
    <source>
        <dbReference type="PIRNR" id="PIRNR010130"/>
    </source>
</evidence>
<dbReference type="GeneID" id="98914316"/>
<keyword evidence="12" id="KW-1185">Reference proteome</keyword>
<evidence type="ECO:0000256" key="5">
    <source>
        <dbReference type="ARBA" id="ARBA00022679"/>
    </source>
</evidence>
<dbReference type="NCBIfam" id="NF011652">
    <property type="entry name" value="PRK15070.1"/>
    <property type="match status" value="1"/>
</dbReference>
<evidence type="ECO:0000313" key="11">
    <source>
        <dbReference type="EMBL" id="TCW02110.1"/>
    </source>
</evidence>
<evidence type="ECO:0000256" key="6">
    <source>
        <dbReference type="ARBA" id="ARBA00022723"/>
    </source>
</evidence>
<comment type="caution">
    <text evidence="11">The sequence shown here is derived from an EMBL/GenBank/DDBJ whole genome shotgun (WGS) entry which is preliminary data.</text>
</comment>
<keyword evidence="6" id="KW-0479">Metal-binding</keyword>
<dbReference type="Proteomes" id="UP000295515">
    <property type="component" value="Unassembled WGS sequence"/>
</dbReference>
<proteinExistence type="inferred from homology"/>
<dbReference type="PIRSF" id="PIRSF010130">
    <property type="entry name" value="PduL"/>
    <property type="match status" value="1"/>
</dbReference>
<dbReference type="GO" id="GO:0051144">
    <property type="term" value="P:1,2-propanediol catabolic process"/>
    <property type="evidence" value="ECO:0007669"/>
    <property type="project" value="UniProtKB-UniPathway"/>
</dbReference>
<comment type="pathway">
    <text evidence="10">Polyol metabolism; 1,2-propanediol degradation.</text>
</comment>
<dbReference type="RefSeq" id="WP_066446216.1">
    <property type="nucleotide sequence ID" value="NZ_CAUWFI010000006.1"/>
</dbReference>
<dbReference type="AlphaFoldDB" id="A0A4R3Z9M7"/>
<dbReference type="EC" id="2.3.1.222" evidence="3 10"/>
<sequence>MGKTILVETSARHVHLSQADLETLFGKGYTLTNKKDLSQPGQFACAEKVTVVGPKGETKMSILGPTRNATQVEVSLTDARSLGIKALVRESGDIEGTEGCKLVGPEGEVEISCGVIAAKRHIHMTPADAQEFGVKDKDVVSVEVTTDGRSLTFGDVVCRVSDSYALAMHIDTDESNAAGGPSQGTIIK</sequence>
<organism evidence="11 12">
    <name type="scientific">Longibaculum muris</name>
    <dbReference type="NCBI Taxonomy" id="1796628"/>
    <lineage>
        <taxon>Bacteria</taxon>
        <taxon>Bacillati</taxon>
        <taxon>Bacillota</taxon>
        <taxon>Erysipelotrichia</taxon>
        <taxon>Erysipelotrichales</taxon>
        <taxon>Coprobacillaceae</taxon>
        <taxon>Longibaculum</taxon>
    </lineage>
</organism>
<reference evidence="11 12" key="1">
    <citation type="submission" date="2019-03" db="EMBL/GenBank/DDBJ databases">
        <title>Genomic Encyclopedia of Type Strains, Phase IV (KMG-IV): sequencing the most valuable type-strain genomes for metagenomic binning, comparative biology and taxonomic classification.</title>
        <authorList>
            <person name="Goeker M."/>
        </authorList>
    </citation>
    <scope>NUCLEOTIDE SEQUENCE [LARGE SCALE GENOMIC DNA]</scope>
    <source>
        <strain evidence="11 12">DSM 29487</strain>
    </source>
</reference>
<protein>
    <recommendedName>
        <fullName evidence="4 10">Phosphate propanoyltransferase</fullName>
        <ecNumber evidence="3 10">2.3.1.222</ecNumber>
    </recommendedName>
</protein>
<keyword evidence="7" id="KW-0862">Zinc</keyword>